<dbReference type="Pfam" id="PF00487">
    <property type="entry name" value="FA_desaturase"/>
    <property type="match status" value="1"/>
</dbReference>
<feature type="transmembrane region" description="Helical" evidence="8">
    <location>
        <begin position="258"/>
        <end position="282"/>
    </location>
</feature>
<dbReference type="EMBL" id="KQ965802">
    <property type="protein sequence ID" value="KXS11408.1"/>
    <property type="molecule type" value="Genomic_DNA"/>
</dbReference>
<dbReference type="PANTHER" id="PTHR19353:SF88">
    <property type="entry name" value="DELTA(5) FATTY ACID DESATURASE FAT-4"/>
    <property type="match status" value="1"/>
</dbReference>
<dbReference type="InterPro" id="IPR036400">
    <property type="entry name" value="Cyt_B5-like_heme/steroid_sf"/>
</dbReference>
<keyword evidence="3 8" id="KW-0812">Transmembrane</keyword>
<dbReference type="GO" id="GO:0016020">
    <property type="term" value="C:membrane"/>
    <property type="evidence" value="ECO:0007669"/>
    <property type="project" value="UniProtKB-SubCell"/>
</dbReference>
<feature type="transmembrane region" description="Helical" evidence="8">
    <location>
        <begin position="329"/>
        <end position="349"/>
    </location>
</feature>
<evidence type="ECO:0000256" key="5">
    <source>
        <dbReference type="ARBA" id="ARBA00023002"/>
    </source>
</evidence>
<feature type="transmembrane region" description="Helical" evidence="8">
    <location>
        <begin position="186"/>
        <end position="203"/>
    </location>
</feature>
<dbReference type="GO" id="GO:0006629">
    <property type="term" value="P:lipid metabolic process"/>
    <property type="evidence" value="ECO:0007669"/>
    <property type="project" value="UniProtKB-KW"/>
</dbReference>
<dbReference type="Proteomes" id="UP000070544">
    <property type="component" value="Unassembled WGS sequence"/>
</dbReference>
<gene>
    <name evidence="10" type="ORF">M427DRAFT_60658</name>
</gene>
<dbReference type="Gene3D" id="3.10.120.10">
    <property type="entry name" value="Cytochrome b5-like heme/steroid binding domain"/>
    <property type="match status" value="1"/>
</dbReference>
<evidence type="ECO:0000256" key="7">
    <source>
        <dbReference type="ARBA" id="ARBA00023136"/>
    </source>
</evidence>
<evidence type="ECO:0000313" key="10">
    <source>
        <dbReference type="EMBL" id="KXS11408.1"/>
    </source>
</evidence>
<feature type="transmembrane region" description="Helical" evidence="8">
    <location>
        <begin position="147"/>
        <end position="165"/>
    </location>
</feature>
<dbReference type="PANTHER" id="PTHR19353">
    <property type="entry name" value="FATTY ACID DESATURASE 2"/>
    <property type="match status" value="1"/>
</dbReference>
<dbReference type="InterPro" id="IPR012171">
    <property type="entry name" value="Fatty_acid_desaturase"/>
</dbReference>
<dbReference type="CDD" id="cd03506">
    <property type="entry name" value="Delta6-FADS-like"/>
    <property type="match status" value="1"/>
</dbReference>
<comment type="subcellular location">
    <subcellularLocation>
        <location evidence="1">Membrane</location>
        <topology evidence="1">Multi-pass membrane protein</topology>
    </subcellularLocation>
</comment>
<evidence type="ECO:0000256" key="3">
    <source>
        <dbReference type="ARBA" id="ARBA00022692"/>
    </source>
</evidence>
<dbReference type="AlphaFoldDB" id="A0A139A490"/>
<dbReference type="InterPro" id="IPR005804">
    <property type="entry name" value="FA_desaturase_dom"/>
</dbReference>
<keyword evidence="6" id="KW-0443">Lipid metabolism</keyword>
<accession>A0A139A490</accession>
<evidence type="ECO:0000256" key="4">
    <source>
        <dbReference type="ARBA" id="ARBA00022989"/>
    </source>
</evidence>
<comment type="similarity">
    <text evidence="2">Belongs to the fatty acid desaturase type 1 family.</text>
</comment>
<sequence length="455" mass="52225">MSQRTYTWAQIEEINKKSLDASNKATQKPLLMTHGSNVIDISEFRSVHPGGQVIETWIGKDIQDVFKALHHPNTAKMLPKYTVGKLTGPSVFDKNTAGFVEECRKLSADFERRGLFKASLLYYAFKVSFNLSIWASSMYLLTKYPKNPAVVFLAGWLTAIFWQQSGWLAHDFLHNQVFSNRKTSRLFGYFVGNVWQGFSVAWWNNKHLAHHAVPNIHTEDPDIDTFPVLAWSDHALSLFSDLPDDVASRFFIKYQKWYFFPVLALARISWAAQSLFYSVPLLNGFFWGQTSQQIKFNVHNHTYETIGLVLHYLWYFGVMAAYLDWTMALLYLITSQAGCGLLLAGVFALNHNGMPIYSHDEAKEMDFFSLQVLTGRDVEPNLFNNWFTGGLNYQIEHHMFPTLPRHNFHHVQPAVAKLCKKYGVTYHTTGFVEGTFEVLKRLDDVSQAARKLHKA</sequence>
<dbReference type="Pfam" id="PF00173">
    <property type="entry name" value="Cyt-b5"/>
    <property type="match status" value="1"/>
</dbReference>
<dbReference type="PROSITE" id="PS50255">
    <property type="entry name" value="CYTOCHROME_B5_2"/>
    <property type="match status" value="1"/>
</dbReference>
<keyword evidence="11" id="KW-1185">Reference proteome</keyword>
<evidence type="ECO:0000256" key="2">
    <source>
        <dbReference type="ARBA" id="ARBA00009295"/>
    </source>
</evidence>
<proteinExistence type="inferred from homology"/>
<evidence type="ECO:0000256" key="8">
    <source>
        <dbReference type="SAM" id="Phobius"/>
    </source>
</evidence>
<evidence type="ECO:0000256" key="6">
    <source>
        <dbReference type="ARBA" id="ARBA00023098"/>
    </source>
</evidence>
<dbReference type="OrthoDB" id="260091at2759"/>
<evidence type="ECO:0000313" key="11">
    <source>
        <dbReference type="Proteomes" id="UP000070544"/>
    </source>
</evidence>
<feature type="transmembrane region" description="Helical" evidence="8">
    <location>
        <begin position="120"/>
        <end position="141"/>
    </location>
</feature>
<dbReference type="GO" id="GO:0016717">
    <property type="term" value="F:oxidoreductase activity, acting on paired donors, with oxidation of a pair of donors resulting in the reduction of molecular oxygen to two molecules of water"/>
    <property type="evidence" value="ECO:0007669"/>
    <property type="project" value="TreeGrafter"/>
</dbReference>
<evidence type="ECO:0000259" key="9">
    <source>
        <dbReference type="PROSITE" id="PS50255"/>
    </source>
</evidence>
<keyword evidence="5" id="KW-0560">Oxidoreductase</keyword>
<keyword evidence="4 8" id="KW-1133">Transmembrane helix</keyword>
<dbReference type="PIRSF" id="PIRSF015921">
    <property type="entry name" value="FA_sphinglp_des"/>
    <property type="match status" value="1"/>
</dbReference>
<reference evidence="10 11" key="1">
    <citation type="journal article" date="2015" name="Genome Biol. Evol.">
        <title>Phylogenomic analyses indicate that early fungi evolved digesting cell walls of algal ancestors of land plants.</title>
        <authorList>
            <person name="Chang Y."/>
            <person name="Wang S."/>
            <person name="Sekimoto S."/>
            <person name="Aerts A.L."/>
            <person name="Choi C."/>
            <person name="Clum A."/>
            <person name="LaButti K.M."/>
            <person name="Lindquist E.A."/>
            <person name="Yee Ngan C."/>
            <person name="Ohm R.A."/>
            <person name="Salamov A.A."/>
            <person name="Grigoriev I.V."/>
            <person name="Spatafora J.W."/>
            <person name="Berbee M.L."/>
        </authorList>
    </citation>
    <scope>NUCLEOTIDE SEQUENCE [LARGE SCALE GENOMIC DNA]</scope>
    <source>
        <strain evidence="10 11">JEL478</strain>
    </source>
</reference>
<dbReference type="SMART" id="SM01117">
    <property type="entry name" value="Cyt-b5"/>
    <property type="match status" value="1"/>
</dbReference>
<keyword evidence="7 8" id="KW-0472">Membrane</keyword>
<dbReference type="InterPro" id="IPR001199">
    <property type="entry name" value="Cyt_B5-like_heme/steroid-bd"/>
</dbReference>
<evidence type="ECO:0000256" key="1">
    <source>
        <dbReference type="ARBA" id="ARBA00004141"/>
    </source>
</evidence>
<organism evidence="10 11">
    <name type="scientific">Gonapodya prolifera (strain JEL478)</name>
    <name type="common">Monoblepharis prolifera</name>
    <dbReference type="NCBI Taxonomy" id="1344416"/>
    <lineage>
        <taxon>Eukaryota</taxon>
        <taxon>Fungi</taxon>
        <taxon>Fungi incertae sedis</taxon>
        <taxon>Chytridiomycota</taxon>
        <taxon>Chytridiomycota incertae sedis</taxon>
        <taxon>Monoblepharidomycetes</taxon>
        <taxon>Monoblepharidales</taxon>
        <taxon>Gonapodyaceae</taxon>
        <taxon>Gonapodya</taxon>
    </lineage>
</organism>
<feature type="domain" description="Cytochrome b5 heme-binding" evidence="9">
    <location>
        <begin position="3"/>
        <end position="87"/>
    </location>
</feature>
<dbReference type="SUPFAM" id="SSF55856">
    <property type="entry name" value="Cytochrome b5-like heme/steroid binding domain"/>
    <property type="match status" value="1"/>
</dbReference>
<protein>
    <submittedName>
        <fullName evidence="10">Delta6-fatty acid desaturase</fullName>
    </submittedName>
</protein>
<dbReference type="OMA" id="CGWWMHE"/>
<dbReference type="STRING" id="1344416.A0A139A490"/>
<name>A0A139A490_GONPJ</name>
<feature type="transmembrane region" description="Helical" evidence="8">
    <location>
        <begin position="303"/>
        <end position="323"/>
    </location>
</feature>